<sequence>MSIQAILQQLLQSGQGLAKDVASSTGLGQQQQQQNTGQGKSLLGGFTGGALTGGALGLLLGNKKFRKMGGKVAAYGGMAALGAVAYRAYQDWQSKPSGQAAPAQPQPYGSHAPQPSHAAGNQTSAFAYPATMPAPAQLPVTSQAYAQLPALEIERHSRNVLAAMIAAAKADGHIGAEEQQLLDAEFQKLQGSPQDQQWIATQLAGPADPAAIARLAATPEQGAEIYLASLLITDADSFMERAYLDELARQLSLAPDLKLHLENTAQAHVAA</sequence>
<evidence type="ECO:0000256" key="1">
    <source>
        <dbReference type="SAM" id="MobiDB-lite"/>
    </source>
</evidence>
<dbReference type="SUPFAM" id="SSF158682">
    <property type="entry name" value="TerB-like"/>
    <property type="match status" value="1"/>
</dbReference>
<dbReference type="AlphaFoldDB" id="A0A2V1JYY2"/>
<dbReference type="EMBL" id="QETA01000006">
    <property type="protein sequence ID" value="PWF21819.1"/>
    <property type="molecule type" value="Genomic_DNA"/>
</dbReference>
<proteinExistence type="predicted"/>
<protein>
    <submittedName>
        <fullName evidence="2">DUF533 domain-containing protein</fullName>
    </submittedName>
</protein>
<name>A0A2V1JYY2_9BURK</name>
<dbReference type="Gene3D" id="1.10.3680.10">
    <property type="entry name" value="TerB-like"/>
    <property type="match status" value="1"/>
</dbReference>
<evidence type="ECO:0000313" key="2">
    <source>
        <dbReference type="EMBL" id="PWF21819.1"/>
    </source>
</evidence>
<dbReference type="InterPro" id="IPR029024">
    <property type="entry name" value="TerB-like"/>
</dbReference>
<accession>A0A2V1JYY2</accession>
<dbReference type="Proteomes" id="UP000245212">
    <property type="component" value="Unassembled WGS sequence"/>
</dbReference>
<reference evidence="3" key="1">
    <citation type="submission" date="2018-05" db="EMBL/GenBank/DDBJ databases">
        <authorList>
            <person name="Li Y."/>
        </authorList>
    </citation>
    <scope>NUCLEOTIDE SEQUENCE [LARGE SCALE GENOMIC DNA]</scope>
    <source>
        <strain evidence="3">3d-2-2</strain>
    </source>
</reference>
<keyword evidence="3" id="KW-1185">Reference proteome</keyword>
<organism evidence="2 3">
    <name type="scientific">Corticimicrobacter populi</name>
    <dbReference type="NCBI Taxonomy" id="2175229"/>
    <lineage>
        <taxon>Bacteria</taxon>
        <taxon>Pseudomonadati</taxon>
        <taxon>Pseudomonadota</taxon>
        <taxon>Betaproteobacteria</taxon>
        <taxon>Burkholderiales</taxon>
        <taxon>Alcaligenaceae</taxon>
        <taxon>Corticimicrobacter</taxon>
    </lineage>
</organism>
<dbReference type="Pfam" id="PF04391">
    <property type="entry name" value="DUF533"/>
    <property type="match status" value="1"/>
</dbReference>
<evidence type="ECO:0000313" key="3">
    <source>
        <dbReference type="Proteomes" id="UP000245212"/>
    </source>
</evidence>
<feature type="region of interest" description="Disordered" evidence="1">
    <location>
        <begin position="95"/>
        <end position="121"/>
    </location>
</feature>
<dbReference type="RefSeq" id="WP_109062635.1">
    <property type="nucleotide sequence ID" value="NZ_QETA01000006.1"/>
</dbReference>
<dbReference type="CDD" id="cd07178">
    <property type="entry name" value="terB_like_YebE"/>
    <property type="match status" value="1"/>
</dbReference>
<comment type="caution">
    <text evidence="2">The sequence shown here is derived from an EMBL/GenBank/DDBJ whole genome shotgun (WGS) entry which is preliminary data.</text>
</comment>
<dbReference type="InterPro" id="IPR007486">
    <property type="entry name" value="YebE"/>
</dbReference>
<gene>
    <name evidence="2" type="ORF">DD235_13530</name>
</gene>